<protein>
    <submittedName>
        <fullName evidence="2">Uncharacterized protein</fullName>
    </submittedName>
</protein>
<dbReference type="GeneID" id="19900185"/>
<dbReference type="HOGENOM" id="CLU_2320265_0_0_1"/>
<sequence length="99" mass="10930">MLAASAAQIIPRICCPRTHFFKRWDEHLYDTAHLYPITPPPTSTVFRPPPPPPTPPQSPPHPATLTPLPAAVTPPPDGEALPSRHQDRMTTWKATLRTG</sequence>
<feature type="compositionally biased region" description="Pro residues" evidence="1">
    <location>
        <begin position="39"/>
        <end position="62"/>
    </location>
</feature>
<name>R7YPT0_CONA1</name>
<reference evidence="3" key="1">
    <citation type="submission" date="2012-06" db="EMBL/GenBank/DDBJ databases">
        <title>The genome sequence of Coniosporium apollinis CBS 100218.</title>
        <authorList>
            <consortium name="The Broad Institute Genome Sequencing Platform"/>
            <person name="Cuomo C."/>
            <person name="Gorbushina A."/>
            <person name="Noack S."/>
            <person name="Walker B."/>
            <person name="Young S.K."/>
            <person name="Zeng Q."/>
            <person name="Gargeya S."/>
            <person name="Fitzgerald M."/>
            <person name="Haas B."/>
            <person name="Abouelleil A."/>
            <person name="Alvarado L."/>
            <person name="Arachchi H.M."/>
            <person name="Berlin A.M."/>
            <person name="Chapman S.B."/>
            <person name="Goldberg J."/>
            <person name="Griggs A."/>
            <person name="Gujja S."/>
            <person name="Hansen M."/>
            <person name="Howarth C."/>
            <person name="Imamovic A."/>
            <person name="Larimer J."/>
            <person name="McCowan C."/>
            <person name="Montmayeur A."/>
            <person name="Murphy C."/>
            <person name="Neiman D."/>
            <person name="Pearson M."/>
            <person name="Priest M."/>
            <person name="Roberts A."/>
            <person name="Saif S."/>
            <person name="Shea T."/>
            <person name="Sisk P."/>
            <person name="Sykes S."/>
            <person name="Wortman J."/>
            <person name="Nusbaum C."/>
            <person name="Birren B."/>
        </authorList>
    </citation>
    <scope>NUCLEOTIDE SEQUENCE [LARGE SCALE GENOMIC DNA]</scope>
    <source>
        <strain evidence="3">CBS 100218</strain>
    </source>
</reference>
<dbReference type="RefSeq" id="XP_007778963.1">
    <property type="nucleotide sequence ID" value="XM_007780773.1"/>
</dbReference>
<dbReference type="AlphaFoldDB" id="R7YPT0"/>
<feature type="region of interest" description="Disordered" evidence="1">
    <location>
        <begin position="39"/>
        <end position="99"/>
    </location>
</feature>
<proteinExistence type="predicted"/>
<evidence type="ECO:0000313" key="2">
    <source>
        <dbReference type="EMBL" id="EON63646.1"/>
    </source>
</evidence>
<evidence type="ECO:0000313" key="3">
    <source>
        <dbReference type="Proteomes" id="UP000016924"/>
    </source>
</evidence>
<keyword evidence="3" id="KW-1185">Reference proteome</keyword>
<dbReference type="Proteomes" id="UP000016924">
    <property type="component" value="Unassembled WGS sequence"/>
</dbReference>
<dbReference type="EMBL" id="JH767564">
    <property type="protein sequence ID" value="EON63646.1"/>
    <property type="molecule type" value="Genomic_DNA"/>
</dbReference>
<gene>
    <name evidence="2" type="ORF">W97_02874</name>
</gene>
<evidence type="ECO:0000256" key="1">
    <source>
        <dbReference type="SAM" id="MobiDB-lite"/>
    </source>
</evidence>
<organism evidence="2 3">
    <name type="scientific">Coniosporium apollinis (strain CBS 100218)</name>
    <name type="common">Rock-inhabiting black yeast</name>
    <dbReference type="NCBI Taxonomy" id="1168221"/>
    <lineage>
        <taxon>Eukaryota</taxon>
        <taxon>Fungi</taxon>
        <taxon>Dikarya</taxon>
        <taxon>Ascomycota</taxon>
        <taxon>Pezizomycotina</taxon>
        <taxon>Dothideomycetes</taxon>
        <taxon>Dothideomycetes incertae sedis</taxon>
        <taxon>Coniosporium</taxon>
    </lineage>
</organism>
<accession>R7YPT0</accession>